<evidence type="ECO:0000259" key="3">
    <source>
        <dbReference type="Pfam" id="PF14219"/>
    </source>
</evidence>
<gene>
    <name evidence="4" type="ORF">SCNU_15509</name>
</gene>
<dbReference type="eggNOG" id="COG3170">
    <property type="taxonomic scope" value="Bacteria"/>
</dbReference>
<evidence type="ECO:0000313" key="5">
    <source>
        <dbReference type="Proteomes" id="UP000035065"/>
    </source>
</evidence>
<evidence type="ECO:0000313" key="4">
    <source>
        <dbReference type="EMBL" id="EGD54142.1"/>
    </source>
</evidence>
<feature type="domain" description="DUF4328" evidence="3">
    <location>
        <begin position="128"/>
        <end position="262"/>
    </location>
</feature>
<reference evidence="4 5" key="1">
    <citation type="journal article" date="2011" name="J. Bacteriol.">
        <title>Draft Genome Sequence of Gordonia neofelifaecis NRRL B-59395, a Cholesterol-Degrading Actinomycete.</title>
        <authorList>
            <person name="Ge F."/>
            <person name="Li W."/>
            <person name="Chen G."/>
            <person name="Liu Y."/>
            <person name="Zhang G."/>
            <person name="Yong B."/>
            <person name="Wang Q."/>
            <person name="Wang N."/>
            <person name="Huang Z."/>
            <person name="Li W."/>
            <person name="Wang J."/>
            <person name="Wu C."/>
            <person name="Xie Q."/>
            <person name="Liu G."/>
        </authorList>
    </citation>
    <scope>NUCLEOTIDE SEQUENCE [LARGE SCALE GENOMIC DNA]</scope>
    <source>
        <strain evidence="4 5">NRRL B-59395</strain>
    </source>
</reference>
<protein>
    <recommendedName>
        <fullName evidence="3">DUF4328 domain-containing protein</fullName>
    </recommendedName>
</protein>
<proteinExistence type="predicted"/>
<dbReference type="AlphaFoldDB" id="F1YM93"/>
<dbReference type="InterPro" id="IPR025565">
    <property type="entry name" value="DUF4328"/>
</dbReference>
<organism evidence="4 5">
    <name type="scientific">Gordonia neofelifaecis NRRL B-59395</name>
    <dbReference type="NCBI Taxonomy" id="644548"/>
    <lineage>
        <taxon>Bacteria</taxon>
        <taxon>Bacillati</taxon>
        <taxon>Actinomycetota</taxon>
        <taxon>Actinomycetes</taxon>
        <taxon>Mycobacteriales</taxon>
        <taxon>Gordoniaceae</taxon>
        <taxon>Gordonia</taxon>
    </lineage>
</organism>
<evidence type="ECO:0000256" key="1">
    <source>
        <dbReference type="SAM" id="MobiDB-lite"/>
    </source>
</evidence>
<dbReference type="Proteomes" id="UP000035065">
    <property type="component" value="Unassembled WGS sequence"/>
</dbReference>
<dbReference type="STRING" id="644548.SCNU_15509"/>
<feature type="transmembrane region" description="Helical" evidence="2">
    <location>
        <begin position="131"/>
        <end position="155"/>
    </location>
</feature>
<feature type="region of interest" description="Disordered" evidence="1">
    <location>
        <begin position="1"/>
        <end position="24"/>
    </location>
</feature>
<dbReference type="Pfam" id="PF14219">
    <property type="entry name" value="DUF4328"/>
    <property type="match status" value="1"/>
</dbReference>
<dbReference type="EMBL" id="AEUD01000014">
    <property type="protein sequence ID" value="EGD54142.1"/>
    <property type="molecule type" value="Genomic_DNA"/>
</dbReference>
<evidence type="ECO:0000256" key="2">
    <source>
        <dbReference type="SAM" id="Phobius"/>
    </source>
</evidence>
<feature type="transmembrane region" description="Helical" evidence="2">
    <location>
        <begin position="93"/>
        <end position="111"/>
    </location>
</feature>
<feature type="transmembrane region" description="Helical" evidence="2">
    <location>
        <begin position="247"/>
        <end position="266"/>
    </location>
</feature>
<keyword evidence="2" id="KW-0472">Membrane</keyword>
<name>F1YM93_9ACTN</name>
<accession>F1YM93</accession>
<feature type="transmembrane region" description="Helical" evidence="2">
    <location>
        <begin position="176"/>
        <end position="194"/>
    </location>
</feature>
<keyword evidence="2" id="KW-1133">Transmembrane helix</keyword>
<keyword evidence="2" id="KW-0812">Transmembrane</keyword>
<sequence length="289" mass="31569">MLVDEQGRVVPAQQQRNATPPRPQRVPLRWVADRPVEARPTSAPVRVVEARPTPFYRFIPRWGLSDVPPVTAQEGLERETPDVSETLSRTLRLTSYMLAAAAVAHLIRYLIAVVNRSTPIPMWLDLLSGAAVLVFGVFAFVAMLVSLVAFVRWLIPTRAEMYRAADRRDPRPTRNRILLAALPLVNVVGAPLLLTEAALSGDRAESAVDRIKRLGLAWALVNVAALVAVGYRIAAWTSDSVQVSADALAVVTFSLAVSAVFAHWVGPRLITVLTGPIGRGESQRRLVVA</sequence>
<feature type="transmembrane region" description="Helical" evidence="2">
    <location>
        <begin position="214"/>
        <end position="235"/>
    </location>
</feature>
<comment type="caution">
    <text evidence="4">The sequence shown here is derived from an EMBL/GenBank/DDBJ whole genome shotgun (WGS) entry which is preliminary data.</text>
</comment>
<keyword evidence="5" id="KW-1185">Reference proteome</keyword>